<dbReference type="InterPro" id="IPR023395">
    <property type="entry name" value="MCP_dom_sf"/>
</dbReference>
<sequence>MAAVVGAIFVSGVSAAACSLPFEYVIIQINKMQPDAEGKYPYTSFLDCAVETFKAGQEDL</sequence>
<keyword evidence="4" id="KW-0732">Signal</keyword>
<evidence type="ECO:0000313" key="6">
    <source>
        <dbReference type="EnsemblPlants" id="AET04251"/>
    </source>
</evidence>
<comment type="subcellular location">
    <subcellularLocation>
        <location evidence="1">Membrane</location>
    </subcellularLocation>
</comment>
<keyword evidence="3" id="KW-0472">Membrane</keyword>
<dbReference type="Proteomes" id="UP000002051">
    <property type="component" value="Chromosome 8"/>
</dbReference>
<evidence type="ECO:0000313" key="5">
    <source>
        <dbReference type="EMBL" id="AET04251.1"/>
    </source>
</evidence>
<gene>
    <name evidence="5" type="ordered locus">MTR_8g086420</name>
</gene>
<reference evidence="5 7" key="1">
    <citation type="journal article" date="2011" name="Nature">
        <title>The Medicago genome provides insight into the evolution of rhizobial symbioses.</title>
        <authorList>
            <person name="Young N.D."/>
            <person name="Debelle F."/>
            <person name="Oldroyd G.E."/>
            <person name="Geurts R."/>
            <person name="Cannon S.B."/>
            <person name="Udvardi M.K."/>
            <person name="Benedito V.A."/>
            <person name="Mayer K.F."/>
            <person name="Gouzy J."/>
            <person name="Schoof H."/>
            <person name="Van de Peer Y."/>
            <person name="Proost S."/>
            <person name="Cook D.R."/>
            <person name="Meyers B.C."/>
            <person name="Spannagl M."/>
            <person name="Cheung F."/>
            <person name="De Mita S."/>
            <person name="Krishnakumar V."/>
            <person name="Gundlach H."/>
            <person name="Zhou S."/>
            <person name="Mudge J."/>
            <person name="Bharti A.K."/>
            <person name="Murray J.D."/>
            <person name="Naoumkina M.A."/>
            <person name="Rosen B."/>
            <person name="Silverstein K.A."/>
            <person name="Tang H."/>
            <person name="Rombauts S."/>
            <person name="Zhao P.X."/>
            <person name="Zhou P."/>
            <person name="Barbe V."/>
            <person name="Bardou P."/>
            <person name="Bechner M."/>
            <person name="Bellec A."/>
            <person name="Berger A."/>
            <person name="Berges H."/>
            <person name="Bidwell S."/>
            <person name="Bisseling T."/>
            <person name="Choisne N."/>
            <person name="Couloux A."/>
            <person name="Denny R."/>
            <person name="Deshpande S."/>
            <person name="Dai X."/>
            <person name="Doyle J.J."/>
            <person name="Dudez A.M."/>
            <person name="Farmer A.D."/>
            <person name="Fouteau S."/>
            <person name="Franken C."/>
            <person name="Gibelin C."/>
            <person name="Gish J."/>
            <person name="Goldstein S."/>
            <person name="Gonzalez A.J."/>
            <person name="Green P.J."/>
            <person name="Hallab A."/>
            <person name="Hartog M."/>
            <person name="Hua A."/>
            <person name="Humphray S.J."/>
            <person name="Jeong D.H."/>
            <person name="Jing Y."/>
            <person name="Jocker A."/>
            <person name="Kenton S.M."/>
            <person name="Kim D.J."/>
            <person name="Klee K."/>
            <person name="Lai H."/>
            <person name="Lang C."/>
            <person name="Lin S."/>
            <person name="Macmil S.L."/>
            <person name="Magdelenat G."/>
            <person name="Matthews L."/>
            <person name="McCorrison J."/>
            <person name="Monaghan E.L."/>
            <person name="Mun J.H."/>
            <person name="Najar F.Z."/>
            <person name="Nicholson C."/>
            <person name="Noirot C."/>
            <person name="O'Bleness M."/>
            <person name="Paule C.R."/>
            <person name="Poulain J."/>
            <person name="Prion F."/>
            <person name="Qin B."/>
            <person name="Qu C."/>
            <person name="Retzel E.F."/>
            <person name="Riddle C."/>
            <person name="Sallet E."/>
            <person name="Samain S."/>
            <person name="Samson N."/>
            <person name="Sanders I."/>
            <person name="Saurat O."/>
            <person name="Scarpelli C."/>
            <person name="Schiex T."/>
            <person name="Segurens B."/>
            <person name="Severin A.J."/>
            <person name="Sherrier D.J."/>
            <person name="Shi R."/>
            <person name="Sims S."/>
            <person name="Singer S.R."/>
            <person name="Sinharoy S."/>
            <person name="Sterck L."/>
            <person name="Viollet A."/>
            <person name="Wang B.B."/>
            <person name="Wang K."/>
            <person name="Wang M."/>
            <person name="Wang X."/>
            <person name="Warfsmann J."/>
            <person name="Weissenbach J."/>
            <person name="White D.D."/>
            <person name="White J.D."/>
            <person name="Wiley G.B."/>
            <person name="Wincker P."/>
            <person name="Xing Y."/>
            <person name="Yang L."/>
            <person name="Yao Z."/>
            <person name="Ying F."/>
            <person name="Zhai J."/>
            <person name="Zhou L."/>
            <person name="Zuber A."/>
            <person name="Denarie J."/>
            <person name="Dixon R.A."/>
            <person name="May G.D."/>
            <person name="Schwartz D.C."/>
            <person name="Rogers J."/>
            <person name="Quetier F."/>
            <person name="Town C.D."/>
            <person name="Roe B.A."/>
        </authorList>
    </citation>
    <scope>NUCLEOTIDE SEQUENCE [LARGE SCALE GENOMIC DNA]</scope>
    <source>
        <strain evidence="5">A17</strain>
        <strain evidence="6 7">cv. Jemalong A17</strain>
    </source>
</reference>
<dbReference type="AlphaFoldDB" id="G7LJE6"/>
<evidence type="ECO:0000256" key="2">
    <source>
        <dbReference type="ARBA" id="ARBA00022692"/>
    </source>
</evidence>
<organism evidence="5 7">
    <name type="scientific">Medicago truncatula</name>
    <name type="common">Barrel medic</name>
    <name type="synonym">Medicago tribuloides</name>
    <dbReference type="NCBI Taxonomy" id="3880"/>
    <lineage>
        <taxon>Eukaryota</taxon>
        <taxon>Viridiplantae</taxon>
        <taxon>Streptophyta</taxon>
        <taxon>Embryophyta</taxon>
        <taxon>Tracheophyta</taxon>
        <taxon>Spermatophyta</taxon>
        <taxon>Magnoliopsida</taxon>
        <taxon>eudicotyledons</taxon>
        <taxon>Gunneridae</taxon>
        <taxon>Pentapetalae</taxon>
        <taxon>rosids</taxon>
        <taxon>fabids</taxon>
        <taxon>Fabales</taxon>
        <taxon>Fabaceae</taxon>
        <taxon>Papilionoideae</taxon>
        <taxon>50 kb inversion clade</taxon>
        <taxon>NPAAA clade</taxon>
        <taxon>Hologalegina</taxon>
        <taxon>IRL clade</taxon>
        <taxon>Trifolieae</taxon>
        <taxon>Medicago</taxon>
    </lineage>
</organism>
<evidence type="ECO:0000256" key="4">
    <source>
        <dbReference type="SAM" id="SignalP"/>
    </source>
</evidence>
<proteinExistence type="predicted"/>
<dbReference type="EMBL" id="CM001224">
    <property type="protein sequence ID" value="AET04251.1"/>
    <property type="molecule type" value="Genomic_DNA"/>
</dbReference>
<dbReference type="SUPFAM" id="SSF103506">
    <property type="entry name" value="Mitochondrial carrier"/>
    <property type="match status" value="1"/>
</dbReference>
<name>G7LJE6_MEDTR</name>
<protein>
    <submittedName>
        <fullName evidence="5">Oxoglutarate/malate carrier protein, putative</fullName>
    </submittedName>
</protein>
<accession>G7LJE6</accession>
<dbReference type="EnsemblPlants" id="AET04251">
    <property type="protein sequence ID" value="AET04251"/>
    <property type="gene ID" value="MTR_8g086420"/>
</dbReference>
<dbReference type="HOGENOM" id="CLU_2945261_0_0_1"/>
<dbReference type="PaxDb" id="3880-AET04251"/>
<dbReference type="eggNOG" id="KOG0759">
    <property type="taxonomic scope" value="Eukaryota"/>
</dbReference>
<keyword evidence="7" id="KW-1185">Reference proteome</keyword>
<dbReference type="OMA" id="YVIIQIN"/>
<reference evidence="5 7" key="2">
    <citation type="journal article" date="2014" name="BMC Genomics">
        <title>An improved genome release (version Mt4.0) for the model legume Medicago truncatula.</title>
        <authorList>
            <person name="Tang H."/>
            <person name="Krishnakumar V."/>
            <person name="Bidwell S."/>
            <person name="Rosen B."/>
            <person name="Chan A."/>
            <person name="Zhou S."/>
            <person name="Gentzbittel L."/>
            <person name="Childs K.L."/>
            <person name="Yandell M."/>
            <person name="Gundlach H."/>
            <person name="Mayer K.F."/>
            <person name="Schwartz D.C."/>
            <person name="Town C.D."/>
        </authorList>
    </citation>
    <scope>GENOME REANNOTATION</scope>
    <source>
        <strain evidence="6 7">cv. Jemalong A17</strain>
    </source>
</reference>
<dbReference type="GO" id="GO:0016020">
    <property type="term" value="C:membrane"/>
    <property type="evidence" value="ECO:0007669"/>
    <property type="project" value="UniProtKB-SubCell"/>
</dbReference>
<feature type="signal peptide" evidence="4">
    <location>
        <begin position="1"/>
        <end position="15"/>
    </location>
</feature>
<feature type="chain" id="PRO_5014574332" evidence="4">
    <location>
        <begin position="16"/>
        <end position="60"/>
    </location>
</feature>
<dbReference type="STRING" id="3880.G7LJE6"/>
<evidence type="ECO:0000256" key="1">
    <source>
        <dbReference type="ARBA" id="ARBA00004370"/>
    </source>
</evidence>
<evidence type="ECO:0000256" key="3">
    <source>
        <dbReference type="ARBA" id="ARBA00023136"/>
    </source>
</evidence>
<evidence type="ECO:0000313" key="7">
    <source>
        <dbReference type="Proteomes" id="UP000002051"/>
    </source>
</evidence>
<keyword evidence="2" id="KW-0812">Transmembrane</keyword>
<reference evidence="6" key="3">
    <citation type="submission" date="2015-04" db="UniProtKB">
        <authorList>
            <consortium name="EnsemblPlants"/>
        </authorList>
    </citation>
    <scope>IDENTIFICATION</scope>
    <source>
        <strain evidence="6">cv. Jemalong A17</strain>
    </source>
</reference>